<evidence type="ECO:0000313" key="2">
    <source>
        <dbReference type="EMBL" id="VTQ65091.1"/>
    </source>
</evidence>
<dbReference type="Proteomes" id="UP000352698">
    <property type="component" value="Unassembled WGS sequence"/>
</dbReference>
<feature type="transmembrane region" description="Helical" evidence="1">
    <location>
        <begin position="33"/>
        <end position="51"/>
    </location>
</feature>
<comment type="caution">
    <text evidence="2">The sequence shown here is derived from an EMBL/GenBank/DDBJ whole genome shotgun (WGS) entry which is preliminary data.</text>
</comment>
<evidence type="ECO:0000256" key="1">
    <source>
        <dbReference type="SAM" id="Phobius"/>
    </source>
</evidence>
<keyword evidence="1" id="KW-1133">Transmembrane helix</keyword>
<dbReference type="AlphaFoldDB" id="A0A7Z9AUJ7"/>
<sequence length="57" mass="7018">MKYITKSWSFISFLILLIIFELVNTYLIYQFPFYVRIGILILIGWGYEIIIRRFLKH</sequence>
<evidence type="ECO:0000313" key="3">
    <source>
        <dbReference type="Proteomes" id="UP000352698"/>
    </source>
</evidence>
<name>A0A7Z9AUJ7_ENTHR</name>
<feature type="transmembrane region" description="Helical" evidence="1">
    <location>
        <begin position="7"/>
        <end position="27"/>
    </location>
</feature>
<keyword evidence="1" id="KW-0812">Transmembrane</keyword>
<proteinExistence type="predicted"/>
<dbReference type="EMBL" id="CABEEP010000001">
    <property type="protein sequence ID" value="VTQ65091.1"/>
    <property type="molecule type" value="Genomic_DNA"/>
</dbReference>
<reference evidence="2 3" key="1">
    <citation type="submission" date="2019-05" db="EMBL/GenBank/DDBJ databases">
        <authorList>
            <consortium name="Pathogen Informatics"/>
        </authorList>
    </citation>
    <scope>NUCLEOTIDE SEQUENCE [LARGE SCALE GENOMIC DNA]</scope>
    <source>
        <strain evidence="2 3">NCTC12204</strain>
    </source>
</reference>
<accession>A0A7Z9AUJ7</accession>
<protein>
    <submittedName>
        <fullName evidence="2">Uncharacterized protein</fullName>
    </submittedName>
</protein>
<organism evidence="2 3">
    <name type="scientific">Enterococcus hirae</name>
    <dbReference type="NCBI Taxonomy" id="1354"/>
    <lineage>
        <taxon>Bacteria</taxon>
        <taxon>Bacillati</taxon>
        <taxon>Bacillota</taxon>
        <taxon>Bacilli</taxon>
        <taxon>Lactobacillales</taxon>
        <taxon>Enterococcaceae</taxon>
        <taxon>Enterococcus</taxon>
    </lineage>
</organism>
<keyword evidence="1" id="KW-0472">Membrane</keyword>
<gene>
    <name evidence="2" type="ORF">NCTC12204_01649</name>
</gene>